<protein>
    <submittedName>
        <fullName evidence="2">Nitroreductase family deazaflavin-dependent oxidoreductase</fullName>
    </submittedName>
</protein>
<sequence>MPGQAVVETVGRVSGQPRRTPVGGRLADGSFWLVSNHGEHSQYVRNIVANPRVRVQIRGRWRAGTAHLLPHDDPKRRLRKLPAYNSAMVRMLGTDLLTVRVDLD</sequence>
<organism evidence="2 3">
    <name type="scientific">Fodinicola feengrottensis</name>
    <dbReference type="NCBI Taxonomy" id="435914"/>
    <lineage>
        <taxon>Bacteria</taxon>
        <taxon>Bacillati</taxon>
        <taxon>Actinomycetota</taxon>
        <taxon>Actinomycetes</taxon>
        <taxon>Mycobacteriales</taxon>
        <taxon>Fodinicola</taxon>
    </lineage>
</organism>
<dbReference type="Gene3D" id="2.30.110.10">
    <property type="entry name" value="Electron Transport, Fmn-binding Protein, Chain A"/>
    <property type="match status" value="1"/>
</dbReference>
<proteinExistence type="predicted"/>
<name>A0ABN2GSB2_9ACTN</name>
<dbReference type="InterPro" id="IPR004378">
    <property type="entry name" value="F420H2_quin_Rdtase"/>
</dbReference>
<reference evidence="2 3" key="1">
    <citation type="journal article" date="2019" name="Int. J. Syst. Evol. Microbiol.">
        <title>The Global Catalogue of Microorganisms (GCM) 10K type strain sequencing project: providing services to taxonomists for standard genome sequencing and annotation.</title>
        <authorList>
            <consortium name="The Broad Institute Genomics Platform"/>
            <consortium name="The Broad Institute Genome Sequencing Center for Infectious Disease"/>
            <person name="Wu L."/>
            <person name="Ma J."/>
        </authorList>
    </citation>
    <scope>NUCLEOTIDE SEQUENCE [LARGE SCALE GENOMIC DNA]</scope>
    <source>
        <strain evidence="2 3">JCM 14718</strain>
    </source>
</reference>
<evidence type="ECO:0000256" key="1">
    <source>
        <dbReference type="SAM" id="MobiDB-lite"/>
    </source>
</evidence>
<dbReference type="Proteomes" id="UP001500618">
    <property type="component" value="Unassembled WGS sequence"/>
</dbReference>
<evidence type="ECO:0000313" key="3">
    <source>
        <dbReference type="Proteomes" id="UP001500618"/>
    </source>
</evidence>
<dbReference type="EMBL" id="BAAANY010000009">
    <property type="protein sequence ID" value="GAA1675980.1"/>
    <property type="molecule type" value="Genomic_DNA"/>
</dbReference>
<dbReference type="SUPFAM" id="SSF50475">
    <property type="entry name" value="FMN-binding split barrel"/>
    <property type="match status" value="1"/>
</dbReference>
<dbReference type="InterPro" id="IPR012349">
    <property type="entry name" value="Split_barrel_FMN-bd"/>
</dbReference>
<comment type="caution">
    <text evidence="2">The sequence shown here is derived from an EMBL/GenBank/DDBJ whole genome shotgun (WGS) entry which is preliminary data.</text>
</comment>
<evidence type="ECO:0000313" key="2">
    <source>
        <dbReference type="EMBL" id="GAA1675980.1"/>
    </source>
</evidence>
<accession>A0ABN2GSB2</accession>
<feature type="region of interest" description="Disordered" evidence="1">
    <location>
        <begin position="1"/>
        <end position="22"/>
    </location>
</feature>
<dbReference type="Pfam" id="PF04075">
    <property type="entry name" value="F420H2_quin_red"/>
    <property type="match status" value="1"/>
</dbReference>
<gene>
    <name evidence="2" type="ORF">GCM10009765_26600</name>
</gene>
<dbReference type="NCBIfam" id="TIGR00026">
    <property type="entry name" value="hi_GC_TIGR00026"/>
    <property type="match status" value="1"/>
</dbReference>
<keyword evidence="3" id="KW-1185">Reference proteome</keyword>